<dbReference type="SUPFAM" id="SSF57959">
    <property type="entry name" value="Leucine zipper domain"/>
    <property type="match status" value="1"/>
</dbReference>
<keyword evidence="8" id="KW-0479">Metal-binding</keyword>
<name>A0A834DMI7_9CHIR</name>
<dbReference type="GO" id="GO:0003700">
    <property type="term" value="F:DNA-binding transcription factor activity"/>
    <property type="evidence" value="ECO:0007669"/>
    <property type="project" value="UniProtKB-UniRule"/>
</dbReference>
<keyword evidence="9" id="KW-0175">Coiled coil</keyword>
<dbReference type="InterPro" id="IPR051027">
    <property type="entry name" value="bZIP_transcription_factors"/>
</dbReference>
<evidence type="ECO:0000256" key="4">
    <source>
        <dbReference type="ARBA" id="ARBA00023159"/>
    </source>
</evidence>
<keyword evidence="8" id="KW-0862">Zinc</keyword>
<feature type="compositionally biased region" description="Low complexity" evidence="10">
    <location>
        <begin position="232"/>
        <end position="242"/>
    </location>
</feature>
<dbReference type="InterPro" id="IPR004827">
    <property type="entry name" value="bZIP"/>
</dbReference>
<dbReference type="PRINTS" id="PR00043">
    <property type="entry name" value="LEUZIPPRJUN"/>
</dbReference>
<dbReference type="GO" id="GO:0005634">
    <property type="term" value="C:nucleus"/>
    <property type="evidence" value="ECO:0007669"/>
    <property type="project" value="UniProtKB-SubCell"/>
</dbReference>
<dbReference type="CDD" id="cd14687">
    <property type="entry name" value="bZIP_ATF2"/>
    <property type="match status" value="1"/>
</dbReference>
<dbReference type="AlphaFoldDB" id="A0A834DMI7"/>
<evidence type="ECO:0000256" key="2">
    <source>
        <dbReference type="ARBA" id="ARBA00023015"/>
    </source>
</evidence>
<evidence type="ECO:0000256" key="6">
    <source>
        <dbReference type="ARBA" id="ARBA00023242"/>
    </source>
</evidence>
<dbReference type="Gene3D" id="3.30.160.60">
    <property type="entry name" value="Classic Zinc Finger"/>
    <property type="match status" value="1"/>
</dbReference>
<evidence type="ECO:0000256" key="9">
    <source>
        <dbReference type="SAM" id="Coils"/>
    </source>
</evidence>
<dbReference type="PROSITE" id="PS00028">
    <property type="entry name" value="ZINC_FINGER_C2H2_1"/>
    <property type="match status" value="1"/>
</dbReference>
<dbReference type="InterPro" id="IPR046347">
    <property type="entry name" value="bZIP_sf"/>
</dbReference>
<keyword evidence="8" id="KW-0863">Zinc-finger</keyword>
<dbReference type="GO" id="GO:0003677">
    <property type="term" value="F:DNA binding"/>
    <property type="evidence" value="ECO:0007669"/>
    <property type="project" value="UniProtKB-UniRule"/>
</dbReference>
<dbReference type="InterPro" id="IPR036236">
    <property type="entry name" value="Znf_C2H2_sf"/>
</dbReference>
<dbReference type="Pfam" id="PF00170">
    <property type="entry name" value="bZIP_1"/>
    <property type="match status" value="1"/>
</dbReference>
<feature type="domain" description="BZIP" evidence="12">
    <location>
        <begin position="260"/>
        <end position="323"/>
    </location>
</feature>
<feature type="coiled-coil region" evidence="9">
    <location>
        <begin position="285"/>
        <end position="319"/>
    </location>
</feature>
<comment type="subcellular location">
    <subcellularLocation>
        <location evidence="1 7">Nucleus</location>
    </subcellularLocation>
</comment>
<dbReference type="Proteomes" id="UP000664940">
    <property type="component" value="Unassembled WGS sequence"/>
</dbReference>
<reference evidence="13 14" key="1">
    <citation type="journal article" date="2020" name="Nature">
        <title>Six reference-quality genomes reveal evolution of bat adaptations.</title>
        <authorList>
            <person name="Jebb D."/>
            <person name="Huang Z."/>
            <person name="Pippel M."/>
            <person name="Hughes G.M."/>
            <person name="Lavrichenko K."/>
            <person name="Devanna P."/>
            <person name="Winkler S."/>
            <person name="Jermiin L.S."/>
            <person name="Skirmuntt E.C."/>
            <person name="Katzourakis A."/>
            <person name="Burkitt-Gray L."/>
            <person name="Ray D.A."/>
            <person name="Sullivan K.A.M."/>
            <person name="Roscito J.G."/>
            <person name="Kirilenko B.M."/>
            <person name="Davalos L.M."/>
            <person name="Corthals A.P."/>
            <person name="Power M.L."/>
            <person name="Jones G."/>
            <person name="Ransome R.D."/>
            <person name="Dechmann D.K.N."/>
            <person name="Locatelli A.G."/>
            <person name="Puechmaille S.J."/>
            <person name="Fedrigo O."/>
            <person name="Jarvis E.D."/>
            <person name="Hiller M."/>
            <person name="Vernes S.C."/>
            <person name="Myers E.W."/>
            <person name="Teeling E.C."/>
        </authorList>
    </citation>
    <scope>NUCLEOTIDE SEQUENCE [LARGE SCALE GENOMIC DNA]</scope>
    <source>
        <strain evidence="13">Bat1K_MPI-CBG_1</strain>
    </source>
</reference>
<keyword evidence="4 7" id="KW-0010">Activator</keyword>
<sequence length="393" mass="43462">MNLEQERPFVCSAPGCSQRFPTEDHLMIHRHKHEMTLKFPSIKTDNMLSDQTPTPTRFLKNCEEVGLFNELDCSLEHEFRKAQEEESSKRSISMHNAVGGALAGPGAHQLGSTRMPNHDTSVVIQQAMPSPQSSSVITQAPSTNRQIGPVPGSLSSLLHIHNRQRQPMPASMPGTLPNPTMPGSSAVLMPMERQMSVNSNLLGMQGPTLSNPCASPQVQPMHSEAKMVSPATQQMQPTQTIQPPQPTGGRRRRVVDEDPDERRRKFLERNRAAATRCRQKRKVWVMSLEKKAEELTQTNMQLQNEVSMLKNEVAQLKQLLLTHKDCPITAMQKESQGYLSPESSPPASPAPACSQQQVIQHNTITTSSAVSEVVGSSTLSQLTTHRTDLNPIL</sequence>
<comment type="similarity">
    <text evidence="7">Belongs to the bZIP family.</text>
</comment>
<keyword evidence="5 7" id="KW-0804">Transcription</keyword>
<evidence type="ECO:0000259" key="11">
    <source>
        <dbReference type="PROSITE" id="PS50157"/>
    </source>
</evidence>
<dbReference type="SUPFAM" id="SSF57667">
    <property type="entry name" value="beta-beta-alpha zinc fingers"/>
    <property type="match status" value="1"/>
</dbReference>
<evidence type="ECO:0000313" key="13">
    <source>
        <dbReference type="EMBL" id="KAF6085631.1"/>
    </source>
</evidence>
<evidence type="ECO:0000313" key="14">
    <source>
        <dbReference type="Proteomes" id="UP000664940"/>
    </source>
</evidence>
<dbReference type="InterPro" id="IPR013087">
    <property type="entry name" value="Znf_C2H2_type"/>
</dbReference>
<evidence type="ECO:0000256" key="8">
    <source>
        <dbReference type="PROSITE-ProRule" id="PRU00042"/>
    </source>
</evidence>
<evidence type="ECO:0000256" key="7">
    <source>
        <dbReference type="PIRNR" id="PIRNR003153"/>
    </source>
</evidence>
<keyword evidence="2 7" id="KW-0805">Transcription regulation</keyword>
<feature type="domain" description="C2H2-type" evidence="11">
    <location>
        <begin position="9"/>
        <end position="33"/>
    </location>
</feature>
<proteinExistence type="inferred from homology"/>
<protein>
    <submittedName>
        <fullName evidence="13">cAMP responsive element binding protein 5</fullName>
    </submittedName>
</protein>
<organism evidence="13 14">
    <name type="scientific">Phyllostomus discolor</name>
    <name type="common">pale spear-nosed bat</name>
    <dbReference type="NCBI Taxonomy" id="89673"/>
    <lineage>
        <taxon>Eukaryota</taxon>
        <taxon>Metazoa</taxon>
        <taxon>Chordata</taxon>
        <taxon>Craniata</taxon>
        <taxon>Vertebrata</taxon>
        <taxon>Euteleostomi</taxon>
        <taxon>Mammalia</taxon>
        <taxon>Eutheria</taxon>
        <taxon>Laurasiatheria</taxon>
        <taxon>Chiroptera</taxon>
        <taxon>Yangochiroptera</taxon>
        <taxon>Phyllostomidae</taxon>
        <taxon>Phyllostominae</taxon>
        <taxon>Phyllostomus</taxon>
    </lineage>
</organism>
<dbReference type="EMBL" id="JABVXQ010000011">
    <property type="protein sequence ID" value="KAF6085631.1"/>
    <property type="molecule type" value="Genomic_DNA"/>
</dbReference>
<dbReference type="PROSITE" id="PS50157">
    <property type="entry name" value="ZINC_FINGER_C2H2_2"/>
    <property type="match status" value="1"/>
</dbReference>
<keyword evidence="6 7" id="KW-0539">Nucleus</keyword>
<gene>
    <name evidence="13" type="ORF">HJG60_003292</name>
</gene>
<evidence type="ECO:0000259" key="12">
    <source>
        <dbReference type="PROSITE" id="PS50217"/>
    </source>
</evidence>
<evidence type="ECO:0000256" key="5">
    <source>
        <dbReference type="ARBA" id="ARBA00023163"/>
    </source>
</evidence>
<feature type="region of interest" description="Disordered" evidence="10">
    <location>
        <begin position="230"/>
        <end position="260"/>
    </location>
</feature>
<dbReference type="SMART" id="SM00338">
    <property type="entry name" value="BRLZ"/>
    <property type="match status" value="1"/>
</dbReference>
<dbReference type="Gene3D" id="1.20.5.170">
    <property type="match status" value="1"/>
</dbReference>
<dbReference type="InterPro" id="IPR002112">
    <property type="entry name" value="Leuzip_Jun"/>
</dbReference>
<dbReference type="PANTHER" id="PTHR19304">
    <property type="entry name" value="CYCLIC-AMP RESPONSE ELEMENT BINDING PROTEIN"/>
    <property type="match status" value="1"/>
</dbReference>
<accession>A0A834DMI7</accession>
<dbReference type="PIRSF" id="PIRSF003153">
    <property type="entry name" value="ATF2_CRE-BP1"/>
    <property type="match status" value="1"/>
</dbReference>
<dbReference type="GO" id="GO:0008270">
    <property type="term" value="F:zinc ion binding"/>
    <property type="evidence" value="ECO:0007669"/>
    <property type="project" value="UniProtKB-KW"/>
</dbReference>
<dbReference type="PROSITE" id="PS50217">
    <property type="entry name" value="BZIP"/>
    <property type="match status" value="1"/>
</dbReference>
<dbReference type="FunFam" id="1.20.5.170:FF:000010">
    <property type="entry name" value="Cyclic AMP-dependent transcription factor ATF-2"/>
    <property type="match status" value="1"/>
</dbReference>
<feature type="region of interest" description="Disordered" evidence="10">
    <location>
        <begin position="334"/>
        <end position="354"/>
    </location>
</feature>
<evidence type="ECO:0000256" key="3">
    <source>
        <dbReference type="ARBA" id="ARBA00023125"/>
    </source>
</evidence>
<comment type="caution">
    <text evidence="13">The sequence shown here is derived from an EMBL/GenBank/DDBJ whole genome shotgun (WGS) entry which is preliminary data.</text>
</comment>
<keyword evidence="3 7" id="KW-0238">DNA-binding</keyword>
<evidence type="ECO:0000256" key="10">
    <source>
        <dbReference type="SAM" id="MobiDB-lite"/>
    </source>
</evidence>
<evidence type="ECO:0000256" key="1">
    <source>
        <dbReference type="ARBA" id="ARBA00004123"/>
    </source>
</evidence>
<dbReference type="PROSITE" id="PS00036">
    <property type="entry name" value="BZIP_BASIC"/>
    <property type="match status" value="1"/>
</dbReference>
<dbReference type="InterPro" id="IPR016378">
    <property type="entry name" value="TF_CRE-BP1-typ"/>
</dbReference>